<feature type="compositionally biased region" description="Basic and acidic residues" evidence="1">
    <location>
        <begin position="66"/>
        <end position="80"/>
    </location>
</feature>
<feature type="region of interest" description="Disordered" evidence="1">
    <location>
        <begin position="57"/>
        <end position="80"/>
    </location>
</feature>
<feature type="chain" id="PRO_5035875079" evidence="2">
    <location>
        <begin position="22"/>
        <end position="80"/>
    </location>
</feature>
<evidence type="ECO:0000256" key="1">
    <source>
        <dbReference type="SAM" id="MobiDB-lite"/>
    </source>
</evidence>
<evidence type="ECO:0000313" key="3">
    <source>
        <dbReference type="EMBL" id="CAH2232749.1"/>
    </source>
</evidence>
<reference evidence="3" key="1">
    <citation type="submission" date="2022-03" db="EMBL/GenBank/DDBJ databases">
        <authorList>
            <person name="Lindestad O."/>
        </authorList>
    </citation>
    <scope>NUCLEOTIDE SEQUENCE</scope>
</reference>
<organism evidence="3 4">
    <name type="scientific">Pararge aegeria aegeria</name>
    <dbReference type="NCBI Taxonomy" id="348720"/>
    <lineage>
        <taxon>Eukaryota</taxon>
        <taxon>Metazoa</taxon>
        <taxon>Ecdysozoa</taxon>
        <taxon>Arthropoda</taxon>
        <taxon>Hexapoda</taxon>
        <taxon>Insecta</taxon>
        <taxon>Pterygota</taxon>
        <taxon>Neoptera</taxon>
        <taxon>Endopterygota</taxon>
        <taxon>Lepidoptera</taxon>
        <taxon>Glossata</taxon>
        <taxon>Ditrysia</taxon>
        <taxon>Papilionoidea</taxon>
        <taxon>Nymphalidae</taxon>
        <taxon>Satyrinae</taxon>
        <taxon>Satyrini</taxon>
        <taxon>Parargina</taxon>
        <taxon>Pararge</taxon>
    </lineage>
</organism>
<comment type="caution">
    <text evidence="3">The sequence shown here is derived from an EMBL/GenBank/DDBJ whole genome shotgun (WGS) entry which is preliminary data.</text>
</comment>
<proteinExistence type="predicted"/>
<dbReference type="AlphaFoldDB" id="A0A8S4R7R8"/>
<accession>A0A8S4R7R8</accession>
<feature type="signal peptide" evidence="2">
    <location>
        <begin position="1"/>
        <end position="21"/>
    </location>
</feature>
<name>A0A8S4R7R8_9NEOP</name>
<dbReference type="Proteomes" id="UP000838756">
    <property type="component" value="Unassembled WGS sequence"/>
</dbReference>
<dbReference type="EMBL" id="CAKXAJ010024915">
    <property type="protein sequence ID" value="CAH2232749.1"/>
    <property type="molecule type" value="Genomic_DNA"/>
</dbReference>
<gene>
    <name evidence="3" type="primary">jg15497</name>
    <name evidence="3" type="ORF">PAEG_LOCUS10965</name>
</gene>
<keyword evidence="4" id="KW-1185">Reference proteome</keyword>
<protein>
    <submittedName>
        <fullName evidence="3">Jg15497 protein</fullName>
    </submittedName>
</protein>
<evidence type="ECO:0000313" key="4">
    <source>
        <dbReference type="Proteomes" id="UP000838756"/>
    </source>
</evidence>
<evidence type="ECO:0000256" key="2">
    <source>
        <dbReference type="SAM" id="SignalP"/>
    </source>
</evidence>
<sequence length="80" mass="9378">MFEGLLVLIFILVIFNGRIQAFNTQRTGRFRRNIERIYEFGTVRKNVRYSASIQATDRGDTGVWPDEQKCKHDQDVDGRL</sequence>
<keyword evidence="2" id="KW-0732">Signal</keyword>